<feature type="transmembrane region" description="Helical" evidence="9">
    <location>
        <begin position="1619"/>
        <end position="1644"/>
    </location>
</feature>
<evidence type="ECO:0000259" key="11">
    <source>
        <dbReference type="PROSITE" id="PS50977"/>
    </source>
</evidence>
<dbReference type="SUPFAM" id="SSF46689">
    <property type="entry name" value="Homeodomain-like"/>
    <property type="match status" value="1"/>
</dbReference>
<reference evidence="13 14" key="1">
    <citation type="submission" date="2012-10" db="EMBL/GenBank/DDBJ databases">
        <title>Genome sequencing and analysis of entomopathogenic fungi Beauveria bassiana D1-5.</title>
        <authorList>
            <person name="Li Q."/>
            <person name="Wang L."/>
            <person name="Zhang Z."/>
            <person name="Wang Q."/>
            <person name="Ren J."/>
            <person name="Wang M."/>
            <person name="Xu W."/>
            <person name="Wang J."/>
            <person name="Lu Y."/>
            <person name="Du Q."/>
            <person name="Sun Z."/>
        </authorList>
    </citation>
    <scope>NUCLEOTIDE SEQUENCE [LARGE SCALE GENOMIC DNA]</scope>
    <source>
        <strain evidence="13 14">D1-5</strain>
    </source>
</reference>
<dbReference type="SMART" id="SM00382">
    <property type="entry name" value="AAA"/>
    <property type="match status" value="2"/>
</dbReference>
<evidence type="ECO:0000256" key="3">
    <source>
        <dbReference type="ARBA" id="ARBA00022741"/>
    </source>
</evidence>
<dbReference type="InterPro" id="IPR047817">
    <property type="entry name" value="ABC2_TM_bact-type"/>
</dbReference>
<dbReference type="NCBIfam" id="NF002939">
    <property type="entry name" value="PRK03598.1"/>
    <property type="match status" value="1"/>
</dbReference>
<dbReference type="Pfam" id="PF00440">
    <property type="entry name" value="TetR_N"/>
    <property type="match status" value="1"/>
</dbReference>
<dbReference type="Proteomes" id="UP000030106">
    <property type="component" value="Unassembled WGS sequence"/>
</dbReference>
<dbReference type="Gene3D" id="1.10.357.10">
    <property type="entry name" value="Tetracycline Repressor, domain 2"/>
    <property type="match status" value="1"/>
</dbReference>
<dbReference type="Pfam" id="PF09209">
    <property type="entry name" value="CecR_C"/>
    <property type="match status" value="1"/>
</dbReference>
<dbReference type="PROSITE" id="PS51012">
    <property type="entry name" value="ABC_TM2"/>
    <property type="match status" value="2"/>
</dbReference>
<dbReference type="CDD" id="cd03230">
    <property type="entry name" value="ABC_DR_subfamily_A"/>
    <property type="match status" value="2"/>
</dbReference>
<dbReference type="InterPro" id="IPR013525">
    <property type="entry name" value="ABC2_TM"/>
</dbReference>
<keyword evidence="2 9" id="KW-0812">Transmembrane</keyword>
<dbReference type="GO" id="GO:0003677">
    <property type="term" value="F:DNA binding"/>
    <property type="evidence" value="ECO:0007669"/>
    <property type="project" value="UniProtKB-KW"/>
</dbReference>
<evidence type="ECO:0000256" key="4">
    <source>
        <dbReference type="ARBA" id="ARBA00022840"/>
    </source>
</evidence>
<dbReference type="Pfam" id="PF12698">
    <property type="entry name" value="ABC2_membrane_3"/>
    <property type="match status" value="2"/>
</dbReference>
<dbReference type="InterPro" id="IPR059052">
    <property type="entry name" value="HH_YbhG-like"/>
</dbReference>
<evidence type="ECO:0000256" key="8">
    <source>
        <dbReference type="SAM" id="Coils"/>
    </source>
</evidence>
<evidence type="ECO:0000259" key="10">
    <source>
        <dbReference type="PROSITE" id="PS50893"/>
    </source>
</evidence>
<dbReference type="Pfam" id="PF00005">
    <property type="entry name" value="ABC_tran"/>
    <property type="match status" value="2"/>
</dbReference>
<dbReference type="Gene3D" id="2.40.30.170">
    <property type="match status" value="1"/>
</dbReference>
<accession>A0A0A2VUP6</accession>
<feature type="domain" description="ABC transmembrane type-2" evidence="12">
    <location>
        <begin position="1530"/>
        <end position="1767"/>
    </location>
</feature>
<dbReference type="SUPFAM" id="SSF111369">
    <property type="entry name" value="HlyD-like secretion proteins"/>
    <property type="match status" value="2"/>
</dbReference>
<dbReference type="GO" id="GO:0005524">
    <property type="term" value="F:ATP binding"/>
    <property type="evidence" value="ECO:0007669"/>
    <property type="project" value="UniProtKB-KW"/>
</dbReference>
<feature type="domain" description="HTH tetR-type" evidence="11">
    <location>
        <begin position="13"/>
        <end position="72"/>
    </location>
</feature>
<feature type="transmembrane region" description="Helical" evidence="9">
    <location>
        <begin position="1574"/>
        <end position="1598"/>
    </location>
</feature>
<evidence type="ECO:0000313" key="14">
    <source>
        <dbReference type="Proteomes" id="UP000030106"/>
    </source>
</evidence>
<feature type="transmembrane region" description="Helical" evidence="9">
    <location>
        <begin position="1656"/>
        <end position="1678"/>
    </location>
</feature>
<dbReference type="GO" id="GO:0016887">
    <property type="term" value="F:ATP hydrolysis activity"/>
    <property type="evidence" value="ECO:0007669"/>
    <property type="project" value="InterPro"/>
</dbReference>
<proteinExistence type="predicted"/>
<evidence type="ECO:0000313" key="13">
    <source>
        <dbReference type="EMBL" id="KGQ11348.1"/>
    </source>
</evidence>
<dbReference type="PROSITE" id="PS50977">
    <property type="entry name" value="HTH_TETR_2"/>
    <property type="match status" value="1"/>
</dbReference>
<feature type="transmembrane region" description="Helical" evidence="9">
    <location>
        <begin position="1344"/>
        <end position="1368"/>
    </location>
</feature>
<comment type="caution">
    <text evidence="13">The sequence shown here is derived from an EMBL/GenBank/DDBJ whole genome shotgun (WGS) entry which is preliminary data.</text>
</comment>
<dbReference type="GO" id="GO:0140359">
    <property type="term" value="F:ABC-type transporter activity"/>
    <property type="evidence" value="ECO:0007669"/>
    <property type="project" value="InterPro"/>
</dbReference>
<dbReference type="Gene3D" id="1.10.287.470">
    <property type="entry name" value="Helix hairpin bin"/>
    <property type="match status" value="2"/>
</dbReference>
<feature type="transmembrane region" description="Helical" evidence="9">
    <location>
        <begin position="1264"/>
        <end position="1286"/>
    </location>
</feature>
<dbReference type="Gene3D" id="1.10.10.60">
    <property type="entry name" value="Homeodomain-like"/>
    <property type="match status" value="1"/>
</dbReference>
<comment type="subcellular location">
    <subcellularLocation>
        <location evidence="1">Membrane</location>
        <topology evidence="1">Multi-pass membrane protein</topology>
    </subcellularLocation>
</comment>
<dbReference type="InterPro" id="IPR017871">
    <property type="entry name" value="ABC_transporter-like_CS"/>
</dbReference>
<feature type="domain" description="ABC transporter" evidence="10">
    <location>
        <begin position="528"/>
        <end position="759"/>
    </location>
</feature>
<dbReference type="EMBL" id="ANFO01000226">
    <property type="protein sequence ID" value="KGQ11348.1"/>
    <property type="molecule type" value="Genomic_DNA"/>
</dbReference>
<dbReference type="PROSITE" id="PS50893">
    <property type="entry name" value="ABC_TRANSPORTER_2"/>
    <property type="match status" value="2"/>
</dbReference>
<evidence type="ECO:0000259" key="12">
    <source>
        <dbReference type="PROSITE" id="PS51012"/>
    </source>
</evidence>
<feature type="transmembrane region" description="Helical" evidence="9">
    <location>
        <begin position="1316"/>
        <end position="1337"/>
    </location>
</feature>
<evidence type="ECO:0000256" key="2">
    <source>
        <dbReference type="ARBA" id="ARBA00022692"/>
    </source>
</evidence>
<name>A0A0A2VUP6_BEABA</name>
<keyword evidence="4 13" id="KW-0067">ATP-binding</keyword>
<dbReference type="InterPro" id="IPR023772">
    <property type="entry name" value="DNA-bd_HTH_TetR-type_CS"/>
</dbReference>
<evidence type="ECO:0000256" key="1">
    <source>
        <dbReference type="ARBA" id="ARBA00004141"/>
    </source>
</evidence>
<dbReference type="SUPFAM" id="SSF52540">
    <property type="entry name" value="P-loop containing nucleoside triphosphate hydrolases"/>
    <property type="match status" value="2"/>
</dbReference>
<feature type="coiled-coil region" evidence="8">
    <location>
        <begin position="357"/>
        <end position="417"/>
    </location>
</feature>
<dbReference type="Gene3D" id="2.40.50.100">
    <property type="match status" value="2"/>
</dbReference>
<organism evidence="13 14">
    <name type="scientific">Beauveria bassiana D1-5</name>
    <dbReference type="NCBI Taxonomy" id="1245745"/>
    <lineage>
        <taxon>Eukaryota</taxon>
        <taxon>Fungi</taxon>
        <taxon>Dikarya</taxon>
        <taxon>Ascomycota</taxon>
        <taxon>Pezizomycotina</taxon>
        <taxon>Sordariomycetes</taxon>
        <taxon>Hypocreomycetidae</taxon>
        <taxon>Hypocreales</taxon>
        <taxon>Cordycipitaceae</taxon>
        <taxon>Beauveria</taxon>
    </lineage>
</organism>
<feature type="transmembrane region" description="Helical" evidence="9">
    <location>
        <begin position="1685"/>
        <end position="1703"/>
    </location>
</feature>
<dbReference type="PANTHER" id="PTHR43038:SF3">
    <property type="entry name" value="ABC TRANSPORTER G FAMILY MEMBER 20 ISOFORM X1"/>
    <property type="match status" value="1"/>
</dbReference>
<dbReference type="HOGENOM" id="CLU_238870_0_0_1"/>
<evidence type="ECO:0000256" key="7">
    <source>
        <dbReference type="ARBA" id="ARBA00023136"/>
    </source>
</evidence>
<dbReference type="GO" id="GO:0016020">
    <property type="term" value="C:membrane"/>
    <property type="evidence" value="ECO:0007669"/>
    <property type="project" value="UniProtKB-SubCell"/>
</dbReference>
<evidence type="ECO:0000256" key="5">
    <source>
        <dbReference type="ARBA" id="ARBA00022989"/>
    </source>
</evidence>
<dbReference type="InterPro" id="IPR003593">
    <property type="entry name" value="AAA+_ATPase"/>
</dbReference>
<dbReference type="InterPro" id="IPR036271">
    <property type="entry name" value="Tet_transcr_reg_TetR-rel_C_sf"/>
</dbReference>
<gene>
    <name evidence="13" type="ORF">BBAD15_g2944</name>
</gene>
<evidence type="ECO:0000256" key="6">
    <source>
        <dbReference type="ARBA" id="ARBA00023125"/>
    </source>
</evidence>
<dbReference type="Gene3D" id="3.40.1710.10">
    <property type="entry name" value="abc type-2 transporter like domain"/>
    <property type="match status" value="2"/>
</dbReference>
<keyword evidence="3" id="KW-0547">Nucleotide-binding</keyword>
<keyword evidence="5 9" id="KW-1133">Transmembrane helix</keyword>
<dbReference type="InterPro" id="IPR001647">
    <property type="entry name" value="HTH_TetR"/>
</dbReference>
<dbReference type="InterPro" id="IPR003439">
    <property type="entry name" value="ABC_transporter-like_ATP-bd"/>
</dbReference>
<dbReference type="Pfam" id="PF25881">
    <property type="entry name" value="HH_YBHG"/>
    <property type="match status" value="1"/>
</dbReference>
<dbReference type="SUPFAM" id="SSF48498">
    <property type="entry name" value="Tetracyclin repressor-like, C-terminal domain"/>
    <property type="match status" value="1"/>
</dbReference>
<dbReference type="NCBIfam" id="NF008587">
    <property type="entry name" value="PRK11552.1"/>
    <property type="match status" value="1"/>
</dbReference>
<protein>
    <submittedName>
        <fullName evidence="13">Putative ABC transporter ATP-binding protein YbhF</fullName>
    </submittedName>
</protein>
<dbReference type="PANTHER" id="PTHR43038">
    <property type="entry name" value="ATP-BINDING CASSETTE, SUB-FAMILY H, MEMBER 1"/>
    <property type="match status" value="1"/>
</dbReference>
<dbReference type="PROSITE" id="PS01081">
    <property type="entry name" value="HTH_TETR_1"/>
    <property type="match status" value="1"/>
</dbReference>
<feature type="transmembrane region" description="Helical" evidence="9">
    <location>
        <begin position="1425"/>
        <end position="1444"/>
    </location>
</feature>
<feature type="transmembrane region" description="Helical" evidence="9">
    <location>
        <begin position="1746"/>
        <end position="1764"/>
    </location>
</feature>
<dbReference type="InterPro" id="IPR009057">
    <property type="entry name" value="Homeodomain-like_sf"/>
</dbReference>
<sequence length="1769" mass="194418">MTPSPTPVTSRGEQAKNTLISAAIAQFAEYGLHATTRDIAAQAGQNIAAITYYFGSKEALYMASAQWIADFISGNFHEHVAAAEALLCQPAPDKEKIRHLIHTALGQMLALLTADDTLNLSKFISREQLSPTAAYQLIHQQVIDPMHSLLTTLVAHYTGRDPFDTDTILHTHTLLGQVLAFRLGRETILLRTGWPQFDQAKVQQISRVVLSHKPVIAVIVIIALVAAAFGGWKWYQSQQNSELTLYGNVDIRTVNLSFRVGGRLAALEVDEGDAIKTGEPLGLIDKAPYENALRQAEANVAAAQAKYDLIIAGYRDEEIAQAAAQVNQAQAAYDYAQNFYQRQQGLWATKTISANDLANARSSSDQAKATLKAAQDKLSQYRSGNRPQEIAQAQASLQQAKAQLAQSQLDLQDTTLLAPSDGTLLTRAVEPGSMLNAGSTVLTLSLTRPVWVRAYIDETNLGQAKPGSELLIYTDGRPNKPYHGKVGFVSPTAEFTPKTVETPDLRTDLVYRLRIIVTDADDALRQGMPVTGLVKRFPGLEKPAVASLDCEIHAGAVTGLVGPDGAGKTTLMRMLAGLLQPSEGTASVIGLDPIKDDRALHAELGYMPQKFGLYEDLTVMENLTLYADLRGVTGEQRKSTFARLLEFTSLGPFTERLAGKLSGGMKQKLGLACTLVGQPKVLLLDEPGVGVDPISRRELWQMVHELAGEGMLILWSTSYLDEAEQCREILLMNEGELLYHGAPKALTQKMAGRSLLVSHEQENNRQLLQRALKLPQVSDGVIQGRSVRLILAKEASVSDLATALNVPESGLKETDPRFEDAFIDLLGGAAANESPLGDILHTIDGESGETVIQAEELTKKFGDFAATDHVNFAVKRGEIFGLLGPNGAGKSTTFKMMCGLLVPTSGKALVLDMDLKTSSGKARQRLGYMAQKFSLYGNLTVAQNLRFFSGVYGLRGRAQQDKIARMSEAFALKPIANSTTDSLPLGFKQRLALACSLMHEPDILFLDEPTSGVDPITRREFWLHINSMVEKGVTVMVTTHFMDEAEYCDRIGLVYRGKLIASGTPDDLKQQVADSETPDPTMEQAPGISWRRVRALCVKETRQIVRDPSSWLIAVVIPLLLLFIFGYGINLDSSRLHVGVLIEQQSEDALDFTHAISASPFIEPTISDNREQLIQLMQAGKIRGMVTIPPDFAQNMARPGATAPIQVITDGSEPNTANFVQGYMQGIWQLWQQQRAEDRGEHFEPLIDVQLRYWFNPAAISQHFIIPGAVTIIMTVIGAILTSLVVAREWERGTMEALLSTQVTRAELLLCKLVPYYVLGMLAMLLCMLVTVFILGVPWRGSLVLLFLITSLFLLSTLGMGLLISTITRNQFNAAQVALNAAFLPSIMLSGFIFQIDSMPAIIRAVTYVIPARYFSLLREPQTRAILILPVLIQVLLFPFAATLEVTNATIAIYNEDNGNHSIELTQRFARASAFSHVLLLKSPQEIQPTIDNQKALLLIRFPANFSRDIASQNPAKLQILLDGRNSNSAQIAANYLQQIVNNYQQELMAGMPEPNNSELTIRNWYNPNLDYKWFVVPSLIAMITTIGVMIVTSLSVAREREQGTLDQLLVSPLATWQIFVGKAVPAQIVALVQATIVLAVGIWGYHIPFSGSLLLFYFTMIIYGLSLVGFGLLISALCATQQQAFIGVFVFMMPAILLSGYVSPVENMPVWLQDLTWINPIRHFTDITKQIYLKDASFGIVWQSLWPLLVIAATTGSAAYWMFRRKIA</sequence>
<feature type="transmembrane region" description="Helical" evidence="9">
    <location>
        <begin position="1374"/>
        <end position="1394"/>
    </location>
</feature>
<dbReference type="InterPro" id="IPR027417">
    <property type="entry name" value="P-loop_NTPase"/>
</dbReference>
<evidence type="ECO:0000256" key="9">
    <source>
        <dbReference type="SAM" id="Phobius"/>
    </source>
</evidence>
<dbReference type="Gene3D" id="3.40.50.300">
    <property type="entry name" value="P-loop containing nucleotide triphosphate hydrolases"/>
    <property type="match status" value="2"/>
</dbReference>
<keyword evidence="8" id="KW-0175">Coiled coil</keyword>
<keyword evidence="6" id="KW-0238">DNA-binding</keyword>
<dbReference type="InterPro" id="IPR015292">
    <property type="entry name" value="Tscrpt_reg_YbiH_C"/>
</dbReference>
<feature type="domain" description="ABC transmembrane type-2" evidence="12">
    <location>
        <begin position="1227"/>
        <end position="1457"/>
    </location>
</feature>
<keyword evidence="7 9" id="KW-0472">Membrane</keyword>
<dbReference type="STRING" id="1245745.A0A0A2VUP6"/>
<dbReference type="PROSITE" id="PS00211">
    <property type="entry name" value="ABC_TRANSPORTER_1"/>
    <property type="match status" value="1"/>
</dbReference>
<feature type="domain" description="ABC transporter" evidence="10">
    <location>
        <begin position="852"/>
        <end position="1081"/>
    </location>
</feature>